<dbReference type="GeneID" id="104789820"/>
<evidence type="ECO:0000313" key="2">
    <source>
        <dbReference type="Proteomes" id="UP000694864"/>
    </source>
</evidence>
<dbReference type="PANTHER" id="PTHR31111:SF132">
    <property type="entry name" value="F-BOX ASSOCIATED UBIQUITINATION EFFECTOR FAMILY PROTEIN-RELATED"/>
    <property type="match status" value="1"/>
</dbReference>
<dbReference type="NCBIfam" id="TIGR01640">
    <property type="entry name" value="F_box_assoc_1"/>
    <property type="match status" value="1"/>
</dbReference>
<evidence type="ECO:0000259" key="1">
    <source>
        <dbReference type="SMART" id="SM00256"/>
    </source>
</evidence>
<dbReference type="InterPro" id="IPR036047">
    <property type="entry name" value="F-box-like_dom_sf"/>
</dbReference>
<accession>A0ABM0ZCE4</accession>
<sequence length="415" mass="46661">MMTRRKTRSCSKPRNEEEVVKPEPIPLDLVIEVLLRLPVRSVARCRSVSKLWNSTLEDPHFTESFFTLSSSRPKILFTCLKGDETVFFSSSPNLQDLSTYANIRMSFPINSSSHICRPVRGWVCGLHRTTKGATVTVPLICNPSTGESVALPTVKTRRKVVICFFGYDPIEKTFKALCMTRSSLGGEDTPSGEHQVLTLGTGKTSSSREMIDCDILHHPAVVEETNGFCQYDAICINGVLYYLAVVHDVFDGTPDIVCFEFESQKFSYIKKADHGMGMYSGGYGLESTLVNYKGKLAKLQPNYSNVDRIYDGIQLLVLEDAAKHQWSSYIYVLPPPWRNIYKDDTLCFVGTTSKGEIVMSPNTISGFFYLVYYSPERNTIQIVKIKGLETFKGHKAYTFLDHVEDVKLVPKKAVT</sequence>
<dbReference type="Gene3D" id="1.20.1280.50">
    <property type="match status" value="1"/>
</dbReference>
<dbReference type="InterPro" id="IPR001810">
    <property type="entry name" value="F-box_dom"/>
</dbReference>
<keyword evidence="2" id="KW-1185">Reference proteome</keyword>
<reference evidence="3" key="2">
    <citation type="submission" date="2025-08" db="UniProtKB">
        <authorList>
            <consortium name="RefSeq"/>
        </authorList>
    </citation>
    <scope>IDENTIFICATION</scope>
    <source>
        <tissue evidence="3">Leaf</tissue>
    </source>
</reference>
<dbReference type="SMART" id="SM00256">
    <property type="entry name" value="FBOX"/>
    <property type="match status" value="1"/>
</dbReference>
<dbReference type="InterPro" id="IPR013187">
    <property type="entry name" value="F-box-assoc_dom_typ3"/>
</dbReference>
<reference evidence="2" key="1">
    <citation type="journal article" date="2014" name="Nat. Commun.">
        <title>The emerging biofuel crop Camelina sativa retains a highly undifferentiated hexaploid genome structure.</title>
        <authorList>
            <person name="Kagale S."/>
            <person name="Koh C."/>
            <person name="Nixon J."/>
            <person name="Bollina V."/>
            <person name="Clarke W.E."/>
            <person name="Tuteja R."/>
            <person name="Spillane C."/>
            <person name="Robinson S.J."/>
            <person name="Links M.G."/>
            <person name="Clarke C."/>
            <person name="Higgins E.E."/>
            <person name="Huebert T."/>
            <person name="Sharpe A.G."/>
            <person name="Parkin I.A."/>
        </authorList>
    </citation>
    <scope>NUCLEOTIDE SEQUENCE [LARGE SCALE GENOMIC DNA]</scope>
    <source>
        <strain evidence="2">cv. DH55</strain>
    </source>
</reference>
<dbReference type="Proteomes" id="UP000694864">
    <property type="component" value="Chromosome 5"/>
</dbReference>
<organism evidence="2 3">
    <name type="scientific">Camelina sativa</name>
    <name type="common">False flax</name>
    <name type="synonym">Myagrum sativum</name>
    <dbReference type="NCBI Taxonomy" id="90675"/>
    <lineage>
        <taxon>Eukaryota</taxon>
        <taxon>Viridiplantae</taxon>
        <taxon>Streptophyta</taxon>
        <taxon>Embryophyta</taxon>
        <taxon>Tracheophyta</taxon>
        <taxon>Spermatophyta</taxon>
        <taxon>Magnoliopsida</taxon>
        <taxon>eudicotyledons</taxon>
        <taxon>Gunneridae</taxon>
        <taxon>Pentapetalae</taxon>
        <taxon>rosids</taxon>
        <taxon>malvids</taxon>
        <taxon>Brassicales</taxon>
        <taxon>Brassicaceae</taxon>
        <taxon>Camelineae</taxon>
        <taxon>Camelina</taxon>
    </lineage>
</organism>
<evidence type="ECO:0000313" key="3">
    <source>
        <dbReference type="RefSeq" id="XP_010513764.1"/>
    </source>
</evidence>
<gene>
    <name evidence="3" type="primary">LOC104789820</name>
</gene>
<dbReference type="SUPFAM" id="SSF81383">
    <property type="entry name" value="F-box domain"/>
    <property type="match status" value="1"/>
</dbReference>
<dbReference type="PANTHER" id="PTHR31111">
    <property type="entry name" value="BNAA05G37150D PROTEIN-RELATED"/>
    <property type="match status" value="1"/>
</dbReference>
<dbReference type="Pfam" id="PF00646">
    <property type="entry name" value="F-box"/>
    <property type="match status" value="1"/>
</dbReference>
<dbReference type="RefSeq" id="XP_010513764.1">
    <property type="nucleotide sequence ID" value="XM_010515462.2"/>
</dbReference>
<proteinExistence type="predicted"/>
<name>A0ABM0ZCE4_CAMSA</name>
<dbReference type="InterPro" id="IPR017451">
    <property type="entry name" value="F-box-assoc_interact_dom"/>
</dbReference>
<protein>
    <submittedName>
        <fullName evidence="3">F-box protein At3g61340-like</fullName>
    </submittedName>
</protein>
<dbReference type="CDD" id="cd22157">
    <property type="entry name" value="F-box_AtFBW1-like"/>
    <property type="match status" value="1"/>
</dbReference>
<dbReference type="Pfam" id="PF08268">
    <property type="entry name" value="FBA_3"/>
    <property type="match status" value="1"/>
</dbReference>
<feature type="domain" description="F-box" evidence="1">
    <location>
        <begin position="25"/>
        <end position="64"/>
    </location>
</feature>